<evidence type="ECO:0000256" key="1">
    <source>
        <dbReference type="SAM" id="Coils"/>
    </source>
</evidence>
<gene>
    <name evidence="2" type="ORF">V7S43_002046</name>
</gene>
<dbReference type="EMBL" id="JBIMZQ010000003">
    <property type="protein sequence ID" value="KAL3672754.1"/>
    <property type="molecule type" value="Genomic_DNA"/>
</dbReference>
<reference evidence="2 3" key="1">
    <citation type="submission" date="2024-09" db="EMBL/GenBank/DDBJ databases">
        <title>Genome sequencing and assembly of Phytophthora oleae, isolate VK10A, causative agent of rot of olive drupes.</title>
        <authorList>
            <person name="Conti Taguali S."/>
            <person name="Riolo M."/>
            <person name="La Spada F."/>
            <person name="Cacciola S.O."/>
            <person name="Dionisio G."/>
        </authorList>
    </citation>
    <scope>NUCLEOTIDE SEQUENCE [LARGE SCALE GENOMIC DNA]</scope>
    <source>
        <strain evidence="2 3">VK10A</strain>
    </source>
</reference>
<dbReference type="Proteomes" id="UP001632037">
    <property type="component" value="Unassembled WGS sequence"/>
</dbReference>
<keyword evidence="3" id="KW-1185">Reference proteome</keyword>
<evidence type="ECO:0008006" key="4">
    <source>
        <dbReference type="Google" id="ProtNLM"/>
    </source>
</evidence>
<keyword evidence="1" id="KW-0175">Coiled coil</keyword>
<comment type="caution">
    <text evidence="2">The sequence shown here is derived from an EMBL/GenBank/DDBJ whole genome shotgun (WGS) entry which is preliminary data.</text>
</comment>
<organism evidence="2 3">
    <name type="scientific">Phytophthora oleae</name>
    <dbReference type="NCBI Taxonomy" id="2107226"/>
    <lineage>
        <taxon>Eukaryota</taxon>
        <taxon>Sar</taxon>
        <taxon>Stramenopiles</taxon>
        <taxon>Oomycota</taxon>
        <taxon>Peronosporomycetes</taxon>
        <taxon>Peronosporales</taxon>
        <taxon>Peronosporaceae</taxon>
        <taxon>Phytophthora</taxon>
    </lineage>
</organism>
<accession>A0ABD3G6J1</accession>
<dbReference type="AlphaFoldDB" id="A0ABD3G6J1"/>
<proteinExistence type="predicted"/>
<evidence type="ECO:0000313" key="2">
    <source>
        <dbReference type="EMBL" id="KAL3672754.1"/>
    </source>
</evidence>
<dbReference type="PANTHER" id="PTHR35796">
    <property type="entry name" value="HYPOTHETICAL CYTOSOLIC PROTEIN"/>
    <property type="match status" value="1"/>
</dbReference>
<name>A0ABD3G6J1_9STRA</name>
<protein>
    <recommendedName>
        <fullName evidence="4">M96 mating-specific protein family</fullName>
    </recommendedName>
</protein>
<sequence>MAKESLPVDEFAVLDDILMSVDSPGPRLPLEGNGLDLNLLFQPQNNDVGDFTLGNSRTVPDLTQIETKDTREKKKNKNKARDERRFVLIQLRDEVEKLAFTLKHLETLRTKHNTVAHSNALLKDNGVPAVWQEICNRQLRQRLKAEQENTRLKQELEKEKQLVKSVQKLLYKRRMPKETAEKDTRRTNVPPGYIDRMAAFIFDELAAGVEIMYCQAKGAVEANSFLPTVERPLLCGDVRGKEERFLDRKSLAFSLQAVGNAWWQTWHNHRGRSVQESSSDTIVETFGLEMNDFNASMSVSSYGQQILRRNVEDHRVLYVWNAYMEPFVFDNEQVSGIYFLEQCHVFIKCEVNNTTADEGFSTSMSTCYIITPYFLTPELRKDHKTRVVVDFFVSSMFSTMKMRSEMVENLLLDQALQEHNFG</sequence>
<evidence type="ECO:0000313" key="3">
    <source>
        <dbReference type="Proteomes" id="UP001632037"/>
    </source>
</evidence>
<feature type="coiled-coil region" evidence="1">
    <location>
        <begin position="135"/>
        <end position="169"/>
    </location>
</feature>
<dbReference type="PANTHER" id="PTHR35796:SF3">
    <property type="entry name" value="BHLH DOMAIN-CONTAINING PROTEIN"/>
    <property type="match status" value="1"/>
</dbReference>